<organism evidence="1 2">
    <name type="scientific">Tulasnella calospora MUT 4182</name>
    <dbReference type="NCBI Taxonomy" id="1051891"/>
    <lineage>
        <taxon>Eukaryota</taxon>
        <taxon>Fungi</taxon>
        <taxon>Dikarya</taxon>
        <taxon>Basidiomycota</taxon>
        <taxon>Agaricomycotina</taxon>
        <taxon>Agaricomycetes</taxon>
        <taxon>Cantharellales</taxon>
        <taxon>Tulasnellaceae</taxon>
        <taxon>Tulasnella</taxon>
    </lineage>
</organism>
<dbReference type="EMBL" id="KN823114">
    <property type="protein sequence ID" value="KIO22267.1"/>
    <property type="molecule type" value="Genomic_DNA"/>
</dbReference>
<evidence type="ECO:0000313" key="2">
    <source>
        <dbReference type="Proteomes" id="UP000054248"/>
    </source>
</evidence>
<dbReference type="Gene3D" id="3.10.20.90">
    <property type="entry name" value="Phosphatidylinositol 3-kinase Catalytic Subunit, Chain A, domain 1"/>
    <property type="match status" value="1"/>
</dbReference>
<dbReference type="HOGENOM" id="CLU_1131360_0_0_1"/>
<dbReference type="AlphaFoldDB" id="A0A0C3LLP4"/>
<keyword evidence="2" id="KW-1185">Reference proteome</keyword>
<name>A0A0C3LLP4_9AGAM</name>
<proteinExistence type="predicted"/>
<gene>
    <name evidence="1" type="ORF">M407DRAFT_28215</name>
</gene>
<reference evidence="2" key="2">
    <citation type="submission" date="2015-01" db="EMBL/GenBank/DDBJ databases">
        <title>Evolutionary Origins and Diversification of the Mycorrhizal Mutualists.</title>
        <authorList>
            <consortium name="DOE Joint Genome Institute"/>
            <consortium name="Mycorrhizal Genomics Consortium"/>
            <person name="Kohler A."/>
            <person name="Kuo A."/>
            <person name="Nagy L.G."/>
            <person name="Floudas D."/>
            <person name="Copeland A."/>
            <person name="Barry K.W."/>
            <person name="Cichocki N."/>
            <person name="Veneault-Fourrey C."/>
            <person name="LaButti K."/>
            <person name="Lindquist E.A."/>
            <person name="Lipzen A."/>
            <person name="Lundell T."/>
            <person name="Morin E."/>
            <person name="Murat C."/>
            <person name="Riley R."/>
            <person name="Ohm R."/>
            <person name="Sun H."/>
            <person name="Tunlid A."/>
            <person name="Henrissat B."/>
            <person name="Grigoriev I.V."/>
            <person name="Hibbett D.S."/>
            <person name="Martin F."/>
        </authorList>
    </citation>
    <scope>NUCLEOTIDE SEQUENCE [LARGE SCALE GENOMIC DNA]</scope>
    <source>
        <strain evidence="2">MUT 4182</strain>
    </source>
</reference>
<dbReference type="OrthoDB" id="3223676at2759"/>
<dbReference type="SUPFAM" id="SSF54236">
    <property type="entry name" value="Ubiquitin-like"/>
    <property type="match status" value="1"/>
</dbReference>
<reference evidence="1 2" key="1">
    <citation type="submission" date="2014-04" db="EMBL/GenBank/DDBJ databases">
        <authorList>
            <consortium name="DOE Joint Genome Institute"/>
            <person name="Kuo A."/>
            <person name="Girlanda M."/>
            <person name="Perotto S."/>
            <person name="Kohler A."/>
            <person name="Nagy L.G."/>
            <person name="Floudas D."/>
            <person name="Copeland A."/>
            <person name="Barry K.W."/>
            <person name="Cichocki N."/>
            <person name="Veneault-Fourrey C."/>
            <person name="LaButti K."/>
            <person name="Lindquist E.A."/>
            <person name="Lipzen A."/>
            <person name="Lundell T."/>
            <person name="Morin E."/>
            <person name="Murat C."/>
            <person name="Sun H."/>
            <person name="Tunlid A."/>
            <person name="Henrissat B."/>
            <person name="Grigoriev I.V."/>
            <person name="Hibbett D.S."/>
            <person name="Martin F."/>
            <person name="Nordberg H.P."/>
            <person name="Cantor M.N."/>
            <person name="Hua S.X."/>
        </authorList>
    </citation>
    <scope>NUCLEOTIDE SEQUENCE [LARGE SCALE GENOMIC DNA]</scope>
    <source>
        <strain evidence="1 2">MUT 4182</strain>
    </source>
</reference>
<evidence type="ECO:0000313" key="1">
    <source>
        <dbReference type="EMBL" id="KIO22267.1"/>
    </source>
</evidence>
<dbReference type="InterPro" id="IPR029071">
    <property type="entry name" value="Ubiquitin-like_domsf"/>
</dbReference>
<sequence>MPANSTDSTKDDMDRIVIRYGSTRRLLPRPKSYEDAIKTATEHFSCNGTPTFLARLKAPGQQAFGAEQNVTKANWATVAPQISILLLRQAPPPEVNKKMAPIPSAKPTKPYKLDPAISAKSQLVGRKVEQPKVFVGIKYGKTLKKRFSIRPYKPLEIIFNEFAGLVGEDRDVLRFYFEGNRLDDRATINSVHPGFDPSGTVSITAAKILDIILREGQVSKYFSFTSNKSLRVLEKGWAKTQGVQIG</sequence>
<evidence type="ECO:0008006" key="3">
    <source>
        <dbReference type="Google" id="ProtNLM"/>
    </source>
</evidence>
<protein>
    <recommendedName>
        <fullName evidence="3">Ubiquitin-like domain-containing protein</fullName>
    </recommendedName>
</protein>
<dbReference type="Proteomes" id="UP000054248">
    <property type="component" value="Unassembled WGS sequence"/>
</dbReference>
<accession>A0A0C3LLP4</accession>
<feature type="non-terminal residue" evidence="1">
    <location>
        <position position="246"/>
    </location>
</feature>
<dbReference type="CDD" id="cd01763">
    <property type="entry name" value="Ubl_SUMO_like"/>
    <property type="match status" value="1"/>
</dbReference>